<gene>
    <name evidence="5" type="ORF">EV652_118171</name>
</gene>
<dbReference type="EC" id="1.14.13.227" evidence="1"/>
<dbReference type="InterPro" id="IPR003430">
    <property type="entry name" value="Phenol_Hydrox"/>
</dbReference>
<reference evidence="5 6" key="1">
    <citation type="journal article" date="2015" name="Stand. Genomic Sci.">
        <title>Genomic Encyclopedia of Bacterial and Archaeal Type Strains, Phase III: the genomes of soil and plant-associated and newly described type strains.</title>
        <authorList>
            <person name="Whitman W.B."/>
            <person name="Woyke T."/>
            <person name="Klenk H.P."/>
            <person name="Zhou Y."/>
            <person name="Lilburn T.G."/>
            <person name="Beck B.J."/>
            <person name="De Vos P."/>
            <person name="Vandamme P."/>
            <person name="Eisen J.A."/>
            <person name="Garrity G."/>
            <person name="Hugenholtz P."/>
            <person name="Kyrpides N.C."/>
        </authorList>
    </citation>
    <scope>NUCLEOTIDE SEQUENCE [LARGE SCALE GENOMIC DNA]</scope>
    <source>
        <strain evidence="5 6">VKM Ac-2572</strain>
    </source>
</reference>
<dbReference type="InterPro" id="IPR012348">
    <property type="entry name" value="RNR-like"/>
</dbReference>
<comment type="caution">
    <text evidence="5">The sequence shown here is derived from an EMBL/GenBank/DDBJ whole genome shotgun (WGS) entry which is preliminary data.</text>
</comment>
<evidence type="ECO:0000313" key="6">
    <source>
        <dbReference type="Proteomes" id="UP000294508"/>
    </source>
</evidence>
<evidence type="ECO:0000256" key="2">
    <source>
        <dbReference type="ARBA" id="ARBA00023002"/>
    </source>
</evidence>
<name>A0A4R2H188_9ACTN</name>
<dbReference type="InterPro" id="IPR009078">
    <property type="entry name" value="Ferritin-like_SF"/>
</dbReference>
<dbReference type="EMBL" id="SLWN01000018">
    <property type="protein sequence ID" value="TCO17343.1"/>
    <property type="molecule type" value="Genomic_DNA"/>
</dbReference>
<proteinExistence type="predicted"/>
<evidence type="ECO:0000313" key="5">
    <source>
        <dbReference type="EMBL" id="TCO17343.1"/>
    </source>
</evidence>
<evidence type="ECO:0000256" key="3">
    <source>
        <dbReference type="ARBA" id="ARBA00023033"/>
    </source>
</evidence>
<dbReference type="SUPFAM" id="SSF47240">
    <property type="entry name" value="Ferritin-like"/>
    <property type="match status" value="1"/>
</dbReference>
<dbReference type="GO" id="GO:0004497">
    <property type="term" value="F:monooxygenase activity"/>
    <property type="evidence" value="ECO:0007669"/>
    <property type="project" value="UniProtKB-KW"/>
</dbReference>
<dbReference type="RefSeq" id="WP_199238640.1">
    <property type="nucleotide sequence ID" value="NZ_SLWN01000018.1"/>
</dbReference>
<dbReference type="Gene3D" id="1.10.620.20">
    <property type="entry name" value="Ribonucleotide Reductase, subunit A"/>
    <property type="match status" value="1"/>
</dbReference>
<dbReference type="AlphaFoldDB" id="A0A4R2H188"/>
<organism evidence="5 6">
    <name type="scientific">Kribbella steppae</name>
    <dbReference type="NCBI Taxonomy" id="2512223"/>
    <lineage>
        <taxon>Bacteria</taxon>
        <taxon>Bacillati</taxon>
        <taxon>Actinomycetota</taxon>
        <taxon>Actinomycetes</taxon>
        <taxon>Propionibacteriales</taxon>
        <taxon>Kribbellaceae</taxon>
        <taxon>Kribbella</taxon>
    </lineage>
</organism>
<comment type="catalytic activity">
    <reaction evidence="4">
        <text>propane + NADH + O2 + H(+) = propan-2-ol + NAD(+) + H2O</text>
        <dbReference type="Rhea" id="RHEA:49992"/>
        <dbReference type="ChEBI" id="CHEBI:15377"/>
        <dbReference type="ChEBI" id="CHEBI:15378"/>
        <dbReference type="ChEBI" id="CHEBI:15379"/>
        <dbReference type="ChEBI" id="CHEBI:17824"/>
        <dbReference type="ChEBI" id="CHEBI:32879"/>
        <dbReference type="ChEBI" id="CHEBI:57540"/>
        <dbReference type="ChEBI" id="CHEBI:57945"/>
        <dbReference type="EC" id="1.14.13.227"/>
    </reaction>
</comment>
<accession>A0A4R2H188</accession>
<keyword evidence="3" id="KW-0503">Monooxygenase</keyword>
<keyword evidence="2" id="KW-0560">Oxidoreductase</keyword>
<keyword evidence="6" id="KW-1185">Reference proteome</keyword>
<dbReference type="Pfam" id="PF02332">
    <property type="entry name" value="Phenol_Hydrox"/>
    <property type="match status" value="1"/>
</dbReference>
<evidence type="ECO:0000256" key="4">
    <source>
        <dbReference type="ARBA" id="ARBA00048941"/>
    </source>
</evidence>
<evidence type="ECO:0000256" key="1">
    <source>
        <dbReference type="ARBA" id="ARBA00012710"/>
    </source>
</evidence>
<sequence length="161" mass="18894">MSRQSVAKAHQKIQELSWEPAYHEPVSQYGTDYSFQKAQKKDPLKQVLRSYFPMQEEKDHRVYGASDGAIRGNMFRQVQERWLEWQKLFLSIIPLPEISAARAMPLLFRTVPNPELHNGQAIQMIDEVRHSTIQQNLKRLYMNNYIDPAGFNSSLRNFQND</sequence>
<dbReference type="Proteomes" id="UP000294508">
    <property type="component" value="Unassembled WGS sequence"/>
</dbReference>
<protein>
    <recommendedName>
        <fullName evidence="1">propane 2-monooxygenase</fullName>
        <ecNumber evidence="1">1.14.13.227</ecNumber>
    </recommendedName>
</protein>